<feature type="region of interest" description="Disordered" evidence="2">
    <location>
        <begin position="41"/>
        <end position="117"/>
    </location>
</feature>
<evidence type="ECO:0000313" key="5">
    <source>
        <dbReference type="Proteomes" id="UP001501251"/>
    </source>
</evidence>
<evidence type="ECO:0000313" key="4">
    <source>
        <dbReference type="EMBL" id="GAA4208678.1"/>
    </source>
</evidence>
<proteinExistence type="predicted"/>
<dbReference type="InterPro" id="IPR009057">
    <property type="entry name" value="Homeodomain-like_sf"/>
</dbReference>
<evidence type="ECO:0000256" key="1">
    <source>
        <dbReference type="ARBA" id="ARBA00023125"/>
    </source>
</evidence>
<feature type="domain" description="HTH tetR-type" evidence="3">
    <location>
        <begin position="3"/>
        <end position="30"/>
    </location>
</feature>
<evidence type="ECO:0000256" key="2">
    <source>
        <dbReference type="SAM" id="MobiDB-lite"/>
    </source>
</evidence>
<reference evidence="5" key="1">
    <citation type="journal article" date="2019" name="Int. J. Syst. Evol. Microbiol.">
        <title>The Global Catalogue of Microorganisms (GCM) 10K type strain sequencing project: providing services to taxonomists for standard genome sequencing and annotation.</title>
        <authorList>
            <consortium name="The Broad Institute Genomics Platform"/>
            <consortium name="The Broad Institute Genome Sequencing Center for Infectious Disease"/>
            <person name="Wu L."/>
            <person name="Ma J."/>
        </authorList>
    </citation>
    <scope>NUCLEOTIDE SEQUENCE [LARGE SCALE GENOMIC DNA]</scope>
    <source>
        <strain evidence="5">JCM 17388</strain>
    </source>
</reference>
<gene>
    <name evidence="4" type="ORF">GCM10022252_74150</name>
</gene>
<organism evidence="4 5">
    <name type="scientific">Streptosporangium oxazolinicum</name>
    <dbReference type="NCBI Taxonomy" id="909287"/>
    <lineage>
        <taxon>Bacteria</taxon>
        <taxon>Bacillati</taxon>
        <taxon>Actinomycetota</taxon>
        <taxon>Actinomycetes</taxon>
        <taxon>Streptosporangiales</taxon>
        <taxon>Streptosporangiaceae</taxon>
        <taxon>Streptosporangium</taxon>
    </lineage>
</organism>
<dbReference type="Gene3D" id="1.10.357.10">
    <property type="entry name" value="Tetracycline Repressor, domain 2"/>
    <property type="match status" value="1"/>
</dbReference>
<dbReference type="Proteomes" id="UP001501251">
    <property type="component" value="Unassembled WGS sequence"/>
</dbReference>
<name>A0ABP8BJS1_9ACTN</name>
<dbReference type="Pfam" id="PF00440">
    <property type="entry name" value="TetR_N"/>
    <property type="match status" value="1"/>
</dbReference>
<feature type="compositionally biased region" description="Basic and acidic residues" evidence="2">
    <location>
        <begin position="106"/>
        <end position="117"/>
    </location>
</feature>
<protein>
    <recommendedName>
        <fullName evidence="3">HTH tetR-type domain-containing protein</fullName>
    </recommendedName>
</protein>
<dbReference type="EMBL" id="BAABAQ010000019">
    <property type="protein sequence ID" value="GAA4208678.1"/>
    <property type="molecule type" value="Genomic_DNA"/>
</dbReference>
<evidence type="ECO:0000259" key="3">
    <source>
        <dbReference type="Pfam" id="PF00440"/>
    </source>
</evidence>
<keyword evidence="5" id="KW-1185">Reference proteome</keyword>
<dbReference type="InterPro" id="IPR001647">
    <property type="entry name" value="HTH_TetR"/>
</dbReference>
<accession>A0ABP8BJS1</accession>
<keyword evidence="1" id="KW-0238">DNA-binding</keyword>
<sequence length="117" mass="13112">MTQKEIADAANVSVKTLFVYFRSKEDLVFADQRFIEAVLAGLAGRPSGTAAHTPARHRARRDHPAGDLPRGPSRDRGAHPRGVGHARRDDARRRRGHRDQVVPGDRLNRVREEPRPP</sequence>
<dbReference type="SUPFAM" id="SSF46689">
    <property type="entry name" value="Homeodomain-like"/>
    <property type="match status" value="1"/>
</dbReference>
<comment type="caution">
    <text evidence="4">The sequence shown here is derived from an EMBL/GenBank/DDBJ whole genome shotgun (WGS) entry which is preliminary data.</text>
</comment>